<accession>A0A8T0BG84</accession>
<feature type="region of interest" description="Disordered" evidence="7">
    <location>
        <begin position="213"/>
        <end position="241"/>
    </location>
</feature>
<evidence type="ECO:0000256" key="4">
    <source>
        <dbReference type="ARBA" id="ARBA00022729"/>
    </source>
</evidence>
<dbReference type="Pfam" id="PF06473">
    <property type="entry name" value="FGF-BP1"/>
    <property type="match status" value="1"/>
</dbReference>
<dbReference type="GO" id="GO:0005576">
    <property type="term" value="C:extracellular region"/>
    <property type="evidence" value="ECO:0007669"/>
    <property type="project" value="UniProtKB-SubCell"/>
</dbReference>
<feature type="compositionally biased region" description="Basic and acidic residues" evidence="7">
    <location>
        <begin position="222"/>
        <end position="233"/>
    </location>
</feature>
<dbReference type="PANTHER" id="PTHR15258:SF3">
    <property type="entry name" value="FIBROBLAST GROWTH FACTOR-BINDING PROTEIN 3"/>
    <property type="match status" value="1"/>
</dbReference>
<evidence type="ECO:0000256" key="6">
    <source>
        <dbReference type="ARBA" id="ARBA00023183"/>
    </source>
</evidence>
<evidence type="ECO:0000256" key="8">
    <source>
        <dbReference type="SAM" id="Phobius"/>
    </source>
</evidence>
<proteinExistence type="inferred from homology"/>
<evidence type="ECO:0000313" key="10">
    <source>
        <dbReference type="Proteomes" id="UP000606274"/>
    </source>
</evidence>
<comment type="caution">
    <text evidence="9">The sequence shown here is derived from an EMBL/GenBank/DDBJ whole genome shotgun (WGS) entry which is preliminary data.</text>
</comment>
<evidence type="ECO:0000256" key="3">
    <source>
        <dbReference type="ARBA" id="ARBA00022525"/>
    </source>
</evidence>
<dbReference type="Proteomes" id="UP000606274">
    <property type="component" value="Unassembled WGS sequence"/>
</dbReference>
<gene>
    <name evidence="9" type="ORF">HF521_021919</name>
</gene>
<feature type="transmembrane region" description="Helical" evidence="8">
    <location>
        <begin position="79"/>
        <end position="96"/>
    </location>
</feature>
<dbReference type="AlphaFoldDB" id="A0A8T0BG84"/>
<comment type="similarity">
    <text evidence="2">Belongs to the fibroblast growth factor-binding protein family.</text>
</comment>
<keyword evidence="4" id="KW-0732">Signal</keyword>
<name>A0A8T0BG84_SILME</name>
<protein>
    <submittedName>
        <fullName evidence="9">Uncharacterized protein</fullName>
    </submittedName>
</protein>
<evidence type="ECO:0000256" key="7">
    <source>
        <dbReference type="SAM" id="MobiDB-lite"/>
    </source>
</evidence>
<reference evidence="9" key="1">
    <citation type="submission" date="2020-08" db="EMBL/GenBank/DDBJ databases">
        <title>Chromosome-level assembly of Southern catfish (Silurus meridionalis) provides insights into visual adaptation to the nocturnal and benthic lifestyles.</title>
        <authorList>
            <person name="Zhang Y."/>
            <person name="Wang D."/>
            <person name="Peng Z."/>
        </authorList>
    </citation>
    <scope>NUCLEOTIDE SEQUENCE</scope>
    <source>
        <strain evidence="9">SWU-2019-XX</strain>
        <tissue evidence="9">Muscle</tissue>
    </source>
</reference>
<keyword evidence="8" id="KW-1133">Transmembrane helix</keyword>
<keyword evidence="8" id="KW-0812">Transmembrane</keyword>
<dbReference type="InterPro" id="IPR010510">
    <property type="entry name" value="FGF1-bd"/>
</dbReference>
<keyword evidence="6" id="KW-0340">Growth factor binding</keyword>
<dbReference type="PANTHER" id="PTHR15258">
    <property type="entry name" value="FGF BINDING PROTEIN-RELATED"/>
    <property type="match status" value="1"/>
</dbReference>
<evidence type="ECO:0000256" key="5">
    <source>
        <dbReference type="ARBA" id="ARBA00023157"/>
    </source>
</evidence>
<evidence type="ECO:0000256" key="2">
    <source>
        <dbReference type="ARBA" id="ARBA00008326"/>
    </source>
</evidence>
<comment type="subcellular location">
    <subcellularLocation>
        <location evidence="1">Secreted</location>
    </subcellularLocation>
</comment>
<keyword evidence="5" id="KW-1015">Disulfide bond</keyword>
<feature type="compositionally biased region" description="Polar residues" evidence="7">
    <location>
        <begin position="114"/>
        <end position="126"/>
    </location>
</feature>
<feature type="region of interest" description="Disordered" evidence="7">
    <location>
        <begin position="102"/>
        <end position="126"/>
    </location>
</feature>
<dbReference type="GO" id="GO:0019838">
    <property type="term" value="F:growth factor binding"/>
    <property type="evidence" value="ECO:0007669"/>
    <property type="project" value="UniProtKB-KW"/>
</dbReference>
<keyword evidence="10" id="KW-1185">Reference proteome</keyword>
<feature type="transmembrane region" description="Helical" evidence="8">
    <location>
        <begin position="38"/>
        <end position="59"/>
    </location>
</feature>
<dbReference type="EMBL" id="JABFDY010000008">
    <property type="protein sequence ID" value="KAF7704847.1"/>
    <property type="molecule type" value="Genomic_DNA"/>
</dbReference>
<organism evidence="9 10">
    <name type="scientific">Silurus meridionalis</name>
    <name type="common">Southern catfish</name>
    <name type="synonym">Silurus soldatovi meridionalis</name>
    <dbReference type="NCBI Taxonomy" id="175797"/>
    <lineage>
        <taxon>Eukaryota</taxon>
        <taxon>Metazoa</taxon>
        <taxon>Chordata</taxon>
        <taxon>Craniata</taxon>
        <taxon>Vertebrata</taxon>
        <taxon>Euteleostomi</taxon>
        <taxon>Actinopterygii</taxon>
        <taxon>Neopterygii</taxon>
        <taxon>Teleostei</taxon>
        <taxon>Ostariophysi</taxon>
        <taxon>Siluriformes</taxon>
        <taxon>Siluridae</taxon>
        <taxon>Silurus</taxon>
    </lineage>
</organism>
<sequence length="272" mass="30741">MCVRWGVGWVVHLFSNPDGGKKLRPLFPLNLKCPPPPLFLSLSILSFCLPPSPFLFGHLALTVQKEEFLIHGFSVMPHLMKWFFLVLLVFFVLVSSSEAKKKTKQKPGEEKTPSSGELNTTNGDRCTWQTREGKNNMVLHLKCSSPSDQRAGHESNYYECQFTGKPSECPAYGDKPTQYWNQVLTRLKKRQSACEGVKVLKAGMCKSAPNSAHMKLVKKKEARREKEGVAEEKKEDEEMMMADEGMSDGRAETESYCAEGWDSFCHLLTKLL</sequence>
<keyword evidence="8" id="KW-0472">Membrane</keyword>
<dbReference type="GO" id="GO:0007267">
    <property type="term" value="P:cell-cell signaling"/>
    <property type="evidence" value="ECO:0007669"/>
    <property type="project" value="TreeGrafter"/>
</dbReference>
<keyword evidence="3" id="KW-0964">Secreted</keyword>
<evidence type="ECO:0000256" key="1">
    <source>
        <dbReference type="ARBA" id="ARBA00004613"/>
    </source>
</evidence>
<evidence type="ECO:0000313" key="9">
    <source>
        <dbReference type="EMBL" id="KAF7704847.1"/>
    </source>
</evidence>
<dbReference type="OrthoDB" id="8803710at2759"/>